<reference evidence="3 4" key="1">
    <citation type="submission" date="2023-03" db="EMBL/GenBank/DDBJ databases">
        <authorList>
            <person name="Pearce D."/>
        </authorList>
    </citation>
    <scope>NUCLEOTIDE SEQUENCE [LARGE SCALE GENOMIC DNA]</scope>
    <source>
        <strain evidence="3">Msz</strain>
    </source>
</reference>
<proteinExistence type="inferred from homology"/>
<evidence type="ECO:0000313" key="4">
    <source>
        <dbReference type="Proteomes" id="UP001162030"/>
    </source>
</evidence>
<gene>
    <name evidence="3" type="ORF">MSZNOR_1303</name>
</gene>
<evidence type="ECO:0000256" key="1">
    <source>
        <dbReference type="ARBA" id="ARBA00008871"/>
    </source>
</evidence>
<dbReference type="SUPFAM" id="SSF51445">
    <property type="entry name" value="(Trans)glycosidases"/>
    <property type="match status" value="1"/>
</dbReference>
<name>A0ABM9HZ93_9GAMM</name>
<organism evidence="3 4">
    <name type="scientific">Methylocaldum szegediense</name>
    <dbReference type="NCBI Taxonomy" id="73780"/>
    <lineage>
        <taxon>Bacteria</taxon>
        <taxon>Pseudomonadati</taxon>
        <taxon>Pseudomonadota</taxon>
        <taxon>Gammaproteobacteria</taxon>
        <taxon>Methylococcales</taxon>
        <taxon>Methylococcaceae</taxon>
        <taxon>Methylocaldum</taxon>
    </lineage>
</organism>
<sequence length="278" mass="32640">MGRTVKSYVVFLLLVIYGILNSKTSCAEFEVFDATLYLGKPKYLAPGIKPIRVVYRSEIWEQRDPGELPDPAMIKKIMERMSDKDVPIVIDIEHWPLTGKNDRGVQENLGKYKKIVSWFREFAPQAKIGFYGRVPIGDYWRAIDGRRKGEFEQWKAENTRAQSLADAVDALYPSLYTFYRDREGWVRYAKAQIAEARRLAKGKPVYVFLWPQYHESNRILGLKYIAPDYWKLQLETARQYADGVVIWGGYKQKWDWNAKWYVVTKQFVENLRATEKSR</sequence>
<dbReference type="Gene3D" id="3.20.20.70">
    <property type="entry name" value="Aldolase class I"/>
    <property type="match status" value="1"/>
</dbReference>
<evidence type="ECO:0000313" key="3">
    <source>
        <dbReference type="EMBL" id="CAI8785463.1"/>
    </source>
</evidence>
<dbReference type="Pfam" id="PF01630">
    <property type="entry name" value="Glyco_hydro_56"/>
    <property type="match status" value="1"/>
</dbReference>
<dbReference type="InterPro" id="IPR013785">
    <property type="entry name" value="Aldolase_TIM"/>
</dbReference>
<accession>A0ABM9HZ93</accession>
<keyword evidence="4" id="KW-1185">Reference proteome</keyword>
<comment type="similarity">
    <text evidence="1">Belongs to the glycosyl hydrolase 56 family.</text>
</comment>
<dbReference type="EMBL" id="OX458333">
    <property type="protein sequence ID" value="CAI8785463.1"/>
    <property type="molecule type" value="Genomic_DNA"/>
</dbReference>
<evidence type="ECO:0000256" key="2">
    <source>
        <dbReference type="ARBA" id="ARBA00023157"/>
    </source>
</evidence>
<keyword evidence="2" id="KW-1015">Disulfide bond</keyword>
<dbReference type="InterPro" id="IPR018155">
    <property type="entry name" value="Hyaluronidase"/>
</dbReference>
<dbReference type="Proteomes" id="UP001162030">
    <property type="component" value="Chromosome"/>
</dbReference>
<protein>
    <submittedName>
        <fullName evidence="3">Uncharacterized protein</fullName>
    </submittedName>
</protein>
<dbReference type="InterPro" id="IPR017853">
    <property type="entry name" value="GH"/>
</dbReference>